<dbReference type="PATRIC" id="fig|1423760.3.peg.1251"/>
<dbReference type="HAMAP" id="MF_00088">
    <property type="entry name" value="KhpA"/>
    <property type="match status" value="1"/>
</dbReference>
<dbReference type="RefSeq" id="WP_056954262.1">
    <property type="nucleotide sequence ID" value="NZ_AZFK01000021.1"/>
</dbReference>
<evidence type="ECO:0000256" key="3">
    <source>
        <dbReference type="HAMAP-Rule" id="MF_00088"/>
    </source>
</evidence>
<keyword evidence="2 3" id="KW-0694">RNA-binding</keyword>
<dbReference type="PANTHER" id="PTHR34654">
    <property type="entry name" value="UPF0109 PROTEIN SCO5592"/>
    <property type="match status" value="1"/>
</dbReference>
<dbReference type="CDD" id="cd22533">
    <property type="entry name" value="KH-II_YlqC-like"/>
    <property type="match status" value="1"/>
</dbReference>
<dbReference type="GO" id="GO:0071555">
    <property type="term" value="P:cell wall organization"/>
    <property type="evidence" value="ECO:0007669"/>
    <property type="project" value="UniProtKB-KW"/>
</dbReference>
<dbReference type="Pfam" id="PF13083">
    <property type="entry name" value="KH_KhpA-B"/>
    <property type="match status" value="1"/>
</dbReference>
<gene>
    <name evidence="3" type="primary">khpA</name>
    <name evidence="4" type="ORF">FC43_GL001183</name>
</gene>
<dbReference type="PANTHER" id="PTHR34654:SF1">
    <property type="entry name" value="RNA-BINDING PROTEIN KHPA"/>
    <property type="match status" value="1"/>
</dbReference>
<reference evidence="4 5" key="1">
    <citation type="journal article" date="2015" name="Genome Announc.">
        <title>Expanding the biotechnology potential of lactobacilli through comparative genomics of 213 strains and associated genera.</title>
        <authorList>
            <person name="Sun Z."/>
            <person name="Harris H.M."/>
            <person name="McCann A."/>
            <person name="Guo C."/>
            <person name="Argimon S."/>
            <person name="Zhang W."/>
            <person name="Yang X."/>
            <person name="Jeffery I.B."/>
            <person name="Cooney J.C."/>
            <person name="Kagawa T.F."/>
            <person name="Liu W."/>
            <person name="Song Y."/>
            <person name="Salvetti E."/>
            <person name="Wrobel A."/>
            <person name="Rasinkangas P."/>
            <person name="Parkhill J."/>
            <person name="Rea M.C."/>
            <person name="O'Sullivan O."/>
            <person name="Ritari J."/>
            <person name="Douillard F.P."/>
            <person name="Paul Ross R."/>
            <person name="Yang R."/>
            <person name="Briner A.E."/>
            <person name="Felis G.E."/>
            <person name="de Vos W.M."/>
            <person name="Barrangou R."/>
            <person name="Klaenhammer T.R."/>
            <person name="Caufield P.W."/>
            <person name="Cui Y."/>
            <person name="Zhang H."/>
            <person name="O'Toole P.W."/>
        </authorList>
    </citation>
    <scope>NUCLEOTIDE SEQUENCE [LARGE SCALE GENOMIC DNA]</scope>
    <source>
        <strain evidence="4 5">DSM 15946</strain>
    </source>
</reference>
<comment type="subcellular location">
    <subcellularLocation>
        <location evidence="3">Cytoplasm</location>
    </subcellularLocation>
</comment>
<comment type="caution">
    <text evidence="4">The sequence shown here is derived from an EMBL/GenBank/DDBJ whole genome shotgun (WGS) entry which is preliminary data.</text>
</comment>
<dbReference type="InterPro" id="IPR020627">
    <property type="entry name" value="KhpA"/>
</dbReference>
<dbReference type="Proteomes" id="UP000050816">
    <property type="component" value="Unassembled WGS sequence"/>
</dbReference>
<dbReference type="AlphaFoldDB" id="A0A0R1UCY2"/>
<evidence type="ECO:0000256" key="1">
    <source>
        <dbReference type="ARBA" id="ARBA00022490"/>
    </source>
</evidence>
<dbReference type="GO" id="GO:0008360">
    <property type="term" value="P:regulation of cell shape"/>
    <property type="evidence" value="ECO:0007669"/>
    <property type="project" value="UniProtKB-KW"/>
</dbReference>
<comment type="similarity">
    <text evidence="3">Belongs to the KhpA RNA-binding protein family.</text>
</comment>
<keyword evidence="1 3" id="KW-0963">Cytoplasm</keyword>
<dbReference type="InterPro" id="IPR009019">
    <property type="entry name" value="KH_sf_prok-type"/>
</dbReference>
<sequence>MVTTDFSELVLTLVRPLVQKPTAVKVTPREDERYINYVLDVDPADVGRVIGRQGHVISALRTLVEGARDKRVNAKKIRLVINDQRH</sequence>
<evidence type="ECO:0000256" key="2">
    <source>
        <dbReference type="ARBA" id="ARBA00022884"/>
    </source>
</evidence>
<dbReference type="InterPro" id="IPR015946">
    <property type="entry name" value="KH_dom-like_a/b"/>
</dbReference>
<accession>A0A0R1UCY2</accession>
<dbReference type="GO" id="GO:0009252">
    <property type="term" value="P:peptidoglycan biosynthetic process"/>
    <property type="evidence" value="ECO:0007669"/>
    <property type="project" value="UniProtKB-UniRule"/>
</dbReference>
<dbReference type="GO" id="GO:0005737">
    <property type="term" value="C:cytoplasm"/>
    <property type="evidence" value="ECO:0007669"/>
    <property type="project" value="UniProtKB-SubCell"/>
</dbReference>
<name>A0A0R1UCY2_9LACO</name>
<evidence type="ECO:0000313" key="5">
    <source>
        <dbReference type="Proteomes" id="UP000050816"/>
    </source>
</evidence>
<comment type="subunit">
    <text evidence="3">Forms a complex with KhpB.</text>
</comment>
<keyword evidence="3" id="KW-0961">Cell wall biogenesis/degradation</keyword>
<proteinExistence type="inferred from homology"/>
<evidence type="ECO:0000313" key="4">
    <source>
        <dbReference type="EMBL" id="KRL91286.1"/>
    </source>
</evidence>
<dbReference type="EMBL" id="AZFK01000021">
    <property type="protein sequence ID" value="KRL91286.1"/>
    <property type="molecule type" value="Genomic_DNA"/>
</dbReference>
<keyword evidence="3" id="KW-0133">Cell shape</keyword>
<dbReference type="GO" id="GO:0003723">
    <property type="term" value="F:RNA binding"/>
    <property type="evidence" value="ECO:0007669"/>
    <property type="project" value="UniProtKB-UniRule"/>
</dbReference>
<dbReference type="SUPFAM" id="SSF54814">
    <property type="entry name" value="Prokaryotic type KH domain (KH-domain type II)"/>
    <property type="match status" value="1"/>
</dbReference>
<keyword evidence="3" id="KW-0143">Chaperone</keyword>
<protein>
    <recommendedName>
        <fullName evidence="3">RNA-binding protein KhpA</fullName>
    </recommendedName>
    <alternativeName>
        <fullName evidence="3">KH-domain protein A</fullName>
    </alternativeName>
</protein>
<dbReference type="Gene3D" id="3.30.300.20">
    <property type="match status" value="1"/>
</dbReference>
<organism evidence="4 5">
    <name type="scientific">Limosilactobacillus ingluviei DSM 15946</name>
    <dbReference type="NCBI Taxonomy" id="1423760"/>
    <lineage>
        <taxon>Bacteria</taxon>
        <taxon>Bacillati</taxon>
        <taxon>Bacillota</taxon>
        <taxon>Bacilli</taxon>
        <taxon>Lactobacillales</taxon>
        <taxon>Lactobacillaceae</taxon>
        <taxon>Limosilactobacillus</taxon>
    </lineage>
</organism>
<comment type="function">
    <text evidence="3">A probable RNA chaperone. Forms a complex with KhpB which binds to cellular RNA and controls its expression. Plays a role in peptidoglycan (PG) homeostasis and cell length regulation.</text>
</comment>